<dbReference type="RefSeq" id="WP_343938536.1">
    <property type="nucleotide sequence ID" value="NZ_BAAABU010000025.1"/>
</dbReference>
<dbReference type="EMBL" id="BAAABU010000025">
    <property type="protein sequence ID" value="GAA0256611.1"/>
    <property type="molecule type" value="Genomic_DNA"/>
</dbReference>
<dbReference type="Proteomes" id="UP001500416">
    <property type="component" value="Unassembled WGS sequence"/>
</dbReference>
<name>A0ABN0UNQ9_9PSEU</name>
<comment type="caution">
    <text evidence="1">The sequence shown here is derived from an EMBL/GenBank/DDBJ whole genome shotgun (WGS) entry which is preliminary data.</text>
</comment>
<organism evidence="1 2">
    <name type="scientific">Saccharothrix mutabilis subsp. mutabilis</name>
    <dbReference type="NCBI Taxonomy" id="66855"/>
    <lineage>
        <taxon>Bacteria</taxon>
        <taxon>Bacillati</taxon>
        <taxon>Actinomycetota</taxon>
        <taxon>Actinomycetes</taxon>
        <taxon>Pseudonocardiales</taxon>
        <taxon>Pseudonocardiaceae</taxon>
        <taxon>Saccharothrix</taxon>
    </lineage>
</organism>
<keyword evidence="2" id="KW-1185">Reference proteome</keyword>
<dbReference type="NCBIfam" id="TIGR03984">
    <property type="entry name" value="CRISPR-associated protein Csx19"/>
    <property type="match status" value="1"/>
</dbReference>
<proteinExistence type="predicted"/>
<evidence type="ECO:0000313" key="1">
    <source>
        <dbReference type="EMBL" id="GAA0256611.1"/>
    </source>
</evidence>
<evidence type="ECO:0000313" key="2">
    <source>
        <dbReference type="Proteomes" id="UP001500416"/>
    </source>
</evidence>
<dbReference type="InterPro" id="IPR023815">
    <property type="entry name" value="CRISPR-assoc_Csx19"/>
</dbReference>
<accession>A0ABN0UNQ9</accession>
<gene>
    <name evidence="1" type="ORF">GCM10010492_66910</name>
</gene>
<reference evidence="1 2" key="1">
    <citation type="journal article" date="2019" name="Int. J. Syst. Evol. Microbiol.">
        <title>The Global Catalogue of Microorganisms (GCM) 10K type strain sequencing project: providing services to taxonomists for standard genome sequencing and annotation.</title>
        <authorList>
            <consortium name="The Broad Institute Genomics Platform"/>
            <consortium name="The Broad Institute Genome Sequencing Center for Infectious Disease"/>
            <person name="Wu L."/>
            <person name="Ma J."/>
        </authorList>
    </citation>
    <scope>NUCLEOTIDE SEQUENCE [LARGE SCALE GENOMIC DNA]</scope>
    <source>
        <strain evidence="1 2">JCM 3380</strain>
    </source>
</reference>
<sequence>MTLRVHTPPAPLTLRQALDAVADRDLVAFLGSATDHRVARCRDGRPTTPDGPCPLDRVFTARLFDAGIDLRWHHDHNGFGEAAILTETDDPPPGWTTEHSTVDSTVDGQYALWGRRFQPVEGHPDWCRAVEGRIGRLDLPHPPPDPAAPAGQDWPSRYLCLTYREYLVTDTYGNLSVLDERLTGITTAAPADGKDR</sequence>
<protein>
    <submittedName>
        <fullName evidence="1">Uncharacterized protein</fullName>
    </submittedName>
</protein>